<dbReference type="EMBL" id="CP000699">
    <property type="protein sequence ID" value="ABQ70522.1"/>
    <property type="molecule type" value="Genomic_DNA"/>
</dbReference>
<evidence type="ECO:0000256" key="4">
    <source>
        <dbReference type="ARBA" id="ARBA00022797"/>
    </source>
</evidence>
<dbReference type="AlphaFoldDB" id="A0A9J9HFB4"/>
<protein>
    <submittedName>
        <fullName evidence="10">Glyoxalase/bleomycin resistance protein/dioxygenase</fullName>
    </submittedName>
</protein>
<evidence type="ECO:0000313" key="11">
    <source>
        <dbReference type="Proteomes" id="UP000001989"/>
    </source>
</evidence>
<proteinExistence type="inferred from homology"/>
<dbReference type="PROSITE" id="PS51819">
    <property type="entry name" value="VOC"/>
    <property type="match status" value="2"/>
</dbReference>
<evidence type="ECO:0000259" key="9">
    <source>
        <dbReference type="PROSITE" id="PS51819"/>
    </source>
</evidence>
<dbReference type="GO" id="GO:0051213">
    <property type="term" value="F:dioxygenase activity"/>
    <property type="evidence" value="ECO:0007669"/>
    <property type="project" value="UniProtKB-KW"/>
</dbReference>
<dbReference type="InterPro" id="IPR037523">
    <property type="entry name" value="VOC_core"/>
</dbReference>
<dbReference type="Gene3D" id="3.10.180.10">
    <property type="entry name" value="2,3-Dihydroxybiphenyl 1,2-Dioxygenase, domain 1"/>
    <property type="match status" value="2"/>
</dbReference>
<organism evidence="10 11">
    <name type="scientific">Rhizorhabdus wittichii (strain DSM 6014 / CCUG 31198 / JCM 15750 / NBRC 105917 / EY 4224 / RW1)</name>
    <name type="common">Sphingomonas wittichii</name>
    <dbReference type="NCBI Taxonomy" id="392499"/>
    <lineage>
        <taxon>Bacteria</taxon>
        <taxon>Pseudomonadati</taxon>
        <taxon>Pseudomonadota</taxon>
        <taxon>Alphaproteobacteria</taxon>
        <taxon>Sphingomonadales</taxon>
        <taxon>Sphingomonadaceae</taxon>
        <taxon>Rhizorhabdus</taxon>
    </lineage>
</organism>
<dbReference type="Pfam" id="PF22632">
    <property type="entry name" value="BphC_D1"/>
    <property type="match status" value="1"/>
</dbReference>
<accession>A0A9J9HFB4</accession>
<keyword evidence="5 8" id="KW-0223">Dioxygenase</keyword>
<evidence type="ECO:0000256" key="5">
    <source>
        <dbReference type="ARBA" id="ARBA00022964"/>
    </source>
</evidence>
<evidence type="ECO:0000313" key="10">
    <source>
        <dbReference type="EMBL" id="ABQ70522.1"/>
    </source>
</evidence>
<feature type="domain" description="VOC" evidence="9">
    <location>
        <begin position="179"/>
        <end position="299"/>
    </location>
</feature>
<keyword evidence="4 8" id="KW-0058">Aromatic hydrocarbons catabolism</keyword>
<dbReference type="InterPro" id="IPR029068">
    <property type="entry name" value="Glyas_Bleomycin-R_OHBP_Dase"/>
</dbReference>
<dbReference type="CDD" id="cd07237">
    <property type="entry name" value="BphC1-RGP6_C_like"/>
    <property type="match status" value="1"/>
</dbReference>
<dbReference type="PANTHER" id="PTHR21366">
    <property type="entry name" value="GLYOXALASE FAMILY PROTEIN"/>
    <property type="match status" value="1"/>
</dbReference>
<dbReference type="InterPro" id="IPR050383">
    <property type="entry name" value="GlyoxalaseI/FosfomycinResist"/>
</dbReference>
<dbReference type="Pfam" id="PF00903">
    <property type="entry name" value="Glyoxalase"/>
    <property type="match status" value="1"/>
</dbReference>
<dbReference type="PROSITE" id="PS00082">
    <property type="entry name" value="EXTRADIOL_DIOXYGENAS"/>
    <property type="match status" value="1"/>
</dbReference>
<dbReference type="SUPFAM" id="SSF54593">
    <property type="entry name" value="Glyoxalase/Bleomycin resistance protein/Dihydroxybiphenyl dioxygenase"/>
    <property type="match status" value="2"/>
</dbReference>
<comment type="similarity">
    <text evidence="2 8">Belongs to the extradiol ring-cleavage dioxygenase family.</text>
</comment>
<evidence type="ECO:0000256" key="1">
    <source>
        <dbReference type="ARBA" id="ARBA00001954"/>
    </source>
</evidence>
<feature type="domain" description="VOC" evidence="9">
    <location>
        <begin position="44"/>
        <end position="157"/>
    </location>
</feature>
<dbReference type="CDD" id="cd07252">
    <property type="entry name" value="BphC1-RGP6_N_like"/>
    <property type="match status" value="1"/>
</dbReference>
<evidence type="ECO:0000256" key="6">
    <source>
        <dbReference type="ARBA" id="ARBA00023002"/>
    </source>
</evidence>
<name>A0A9J9HFB4_RHIWR</name>
<keyword evidence="3" id="KW-0479">Metal-binding</keyword>
<keyword evidence="6 8" id="KW-0560">Oxidoreductase</keyword>
<evidence type="ECO:0000256" key="7">
    <source>
        <dbReference type="ARBA" id="ARBA00023004"/>
    </source>
</evidence>
<dbReference type="KEGG" id="swi:Swit_4182"/>
<dbReference type="InterPro" id="IPR000486">
    <property type="entry name" value="Xdiol_ring_cleave_dOase_1/2"/>
</dbReference>
<dbReference type="GO" id="GO:0008198">
    <property type="term" value="F:ferrous iron binding"/>
    <property type="evidence" value="ECO:0007669"/>
    <property type="project" value="InterPro"/>
</dbReference>
<evidence type="ECO:0000256" key="8">
    <source>
        <dbReference type="RuleBase" id="RU000683"/>
    </source>
</evidence>
<gene>
    <name evidence="10" type="ordered locus">Swit_4182</name>
</gene>
<reference evidence="10 11" key="1">
    <citation type="journal article" date="2010" name="J. Bacteriol.">
        <title>Genome sequence of the dioxin-mineralizing bacterium Sphingomonas wittichii RW1.</title>
        <authorList>
            <person name="Miller T.R."/>
            <person name="Delcher A.L."/>
            <person name="Salzberg S.L."/>
            <person name="Saunders E."/>
            <person name="Detter J.C."/>
            <person name="Halden R.U."/>
        </authorList>
    </citation>
    <scope>NUCLEOTIDE SEQUENCE [LARGE SCALE GENOMIC DNA]</scope>
    <source>
        <strain evidence="11">DSM 6014 / CCUG 31198 / JCM 15750 / NBRC 105917 / EY 4224 / RW1</strain>
    </source>
</reference>
<evidence type="ECO:0000256" key="2">
    <source>
        <dbReference type="ARBA" id="ARBA00008784"/>
    </source>
</evidence>
<keyword evidence="7 8" id="KW-0408">Iron</keyword>
<comment type="cofactor">
    <cofactor evidence="1 8">
        <name>Fe(2+)</name>
        <dbReference type="ChEBI" id="CHEBI:29033"/>
    </cofactor>
</comment>
<sequence>MRRLVRRGLLRSAHSGCTLRTAGRPPPDICGPDKANIWSGSDVQLSYVGLGVADVPAWLSFATDVLGLTAEREADEARLRVDGKAWRIAVRPSPADDLVYAGIEVDGDRALIEARQRLEGEGVECLSLSVDELASRRVRSGFWFRDPDGLRLEVVHGLADAGTPFRSDIGAGFVTDDEGLGHIVLAVSDLDRAVAFYERVGFAISDFITAPVGPEMVLRIAFLHCNARHHSLALAPLPGGKRLNHLMLEMTGLDDVLRAHRRSVDRGFVTGGLGRHTNDRMLSFYATTPAGFDVECGFGGCKIEGKPEVREYDAISFWGHERS</sequence>
<dbReference type="OrthoDB" id="9803142at2"/>
<dbReference type="Proteomes" id="UP000001989">
    <property type="component" value="Chromosome"/>
</dbReference>
<keyword evidence="11" id="KW-1185">Reference proteome</keyword>
<dbReference type="InterPro" id="IPR004360">
    <property type="entry name" value="Glyas_Fos-R_dOase_dom"/>
</dbReference>
<evidence type="ECO:0000256" key="3">
    <source>
        <dbReference type="ARBA" id="ARBA00022723"/>
    </source>
</evidence>